<dbReference type="PANTHER" id="PTHR11407:SF69">
    <property type="entry name" value="LYSOZYME C, MILK ISOZYME"/>
    <property type="match status" value="1"/>
</dbReference>
<accession>A0AAV6GFN8</accession>
<dbReference type="EMBL" id="JADWDJ010000012">
    <property type="protein sequence ID" value="KAG5272686.1"/>
    <property type="molecule type" value="Genomic_DNA"/>
</dbReference>
<gene>
    <name evidence="5" type="ORF">AALO_G00168250</name>
</gene>
<keyword evidence="6" id="KW-1185">Reference proteome</keyword>
<dbReference type="SUPFAM" id="SSF53955">
    <property type="entry name" value="Lysozyme-like"/>
    <property type="match status" value="1"/>
</dbReference>
<feature type="signal peptide" evidence="4">
    <location>
        <begin position="1"/>
        <end position="15"/>
    </location>
</feature>
<comment type="similarity">
    <text evidence="1 3">Belongs to the glycosyl hydrolase 22 family.</text>
</comment>
<dbReference type="Gene3D" id="1.10.530.10">
    <property type="match status" value="1"/>
</dbReference>
<dbReference type="PANTHER" id="PTHR11407">
    <property type="entry name" value="LYSOZYME C"/>
    <property type="match status" value="1"/>
</dbReference>
<feature type="chain" id="PRO_5043574245" description="Lysozyme" evidence="4">
    <location>
        <begin position="16"/>
        <end position="98"/>
    </location>
</feature>
<dbReference type="AlphaFoldDB" id="A0AAV6GFN8"/>
<name>A0AAV6GFN8_9TELE</name>
<dbReference type="PRINTS" id="PR00135">
    <property type="entry name" value="LYZLACT"/>
</dbReference>
<proteinExistence type="inferred from homology"/>
<reference evidence="5" key="1">
    <citation type="submission" date="2020-10" db="EMBL/GenBank/DDBJ databases">
        <title>Chromosome-scale genome assembly of the Allis shad, Alosa alosa.</title>
        <authorList>
            <person name="Margot Z."/>
            <person name="Christophe K."/>
            <person name="Cabau C."/>
            <person name="Louis A."/>
            <person name="Berthelot C."/>
            <person name="Parey E."/>
            <person name="Roest Crollius H."/>
            <person name="Montfort J."/>
            <person name="Robinson-Rechavi M."/>
            <person name="Bucao C."/>
            <person name="Bouchez O."/>
            <person name="Gislard M."/>
            <person name="Lluch J."/>
            <person name="Milhes M."/>
            <person name="Lampietro C."/>
            <person name="Lopez Roques C."/>
            <person name="Donnadieu C."/>
            <person name="Braasch I."/>
            <person name="Desvignes T."/>
            <person name="Postlethwait J."/>
            <person name="Bobe J."/>
            <person name="Guiguen Y."/>
        </authorList>
    </citation>
    <scope>NUCLEOTIDE SEQUENCE</scope>
    <source>
        <strain evidence="5">M-15738</strain>
        <tissue evidence="5">Blood</tissue>
    </source>
</reference>
<dbReference type="PROSITE" id="PS51348">
    <property type="entry name" value="GLYCOSYL_HYDROL_F22_2"/>
    <property type="match status" value="1"/>
</dbReference>
<dbReference type="PRINTS" id="PR00137">
    <property type="entry name" value="LYSOZYME"/>
</dbReference>
<dbReference type="Proteomes" id="UP000823561">
    <property type="component" value="Chromosome 12"/>
</dbReference>
<evidence type="ECO:0008006" key="7">
    <source>
        <dbReference type="Google" id="ProtNLM"/>
    </source>
</evidence>
<evidence type="ECO:0000256" key="3">
    <source>
        <dbReference type="RuleBase" id="RU004440"/>
    </source>
</evidence>
<dbReference type="SMART" id="SM00263">
    <property type="entry name" value="LYZ1"/>
    <property type="match status" value="1"/>
</dbReference>
<evidence type="ECO:0000256" key="1">
    <source>
        <dbReference type="ARBA" id="ARBA00010859"/>
    </source>
</evidence>
<evidence type="ECO:0000313" key="5">
    <source>
        <dbReference type="EMBL" id="KAG5272686.1"/>
    </source>
</evidence>
<evidence type="ECO:0000256" key="2">
    <source>
        <dbReference type="ARBA" id="ARBA00023157"/>
    </source>
</evidence>
<dbReference type="Pfam" id="PF00062">
    <property type="entry name" value="Lys"/>
    <property type="match status" value="1"/>
</dbReference>
<dbReference type="InterPro" id="IPR001916">
    <property type="entry name" value="Glyco_hydro_22"/>
</dbReference>
<dbReference type="FunFam" id="1.10.530.10:FF:000001">
    <property type="entry name" value="Lysozyme C"/>
    <property type="match status" value="1"/>
</dbReference>
<evidence type="ECO:0000313" key="6">
    <source>
        <dbReference type="Proteomes" id="UP000823561"/>
    </source>
</evidence>
<keyword evidence="4" id="KW-0732">Signal</keyword>
<dbReference type="InterPro" id="IPR000974">
    <property type="entry name" value="Glyco_hydro_22_lys"/>
</dbReference>
<dbReference type="GO" id="GO:0003796">
    <property type="term" value="F:lysozyme activity"/>
    <property type="evidence" value="ECO:0007669"/>
    <property type="project" value="InterPro"/>
</dbReference>
<comment type="caution">
    <text evidence="5">The sequence shown here is derived from an EMBL/GenBank/DDBJ whole genome shotgun (WGS) entry which is preliminary data.</text>
</comment>
<keyword evidence="2" id="KW-1015">Disulfide bond</keyword>
<protein>
    <recommendedName>
        <fullName evidence="7">Lysozyme</fullName>
    </recommendedName>
</protein>
<sequence>MRAVVLLLLVTVASAKVFERCELARKLKSAGMGGSLSDWVCLAKWESDYNTQAINRHNTDGSTDYGIFQINNNYWCKDPNFKSKANGCGISCSGKLHY</sequence>
<organism evidence="5 6">
    <name type="scientific">Alosa alosa</name>
    <name type="common">allis shad</name>
    <dbReference type="NCBI Taxonomy" id="278164"/>
    <lineage>
        <taxon>Eukaryota</taxon>
        <taxon>Metazoa</taxon>
        <taxon>Chordata</taxon>
        <taxon>Craniata</taxon>
        <taxon>Vertebrata</taxon>
        <taxon>Euteleostomi</taxon>
        <taxon>Actinopterygii</taxon>
        <taxon>Neopterygii</taxon>
        <taxon>Teleostei</taxon>
        <taxon>Clupei</taxon>
        <taxon>Clupeiformes</taxon>
        <taxon>Clupeoidei</taxon>
        <taxon>Clupeidae</taxon>
        <taxon>Alosa</taxon>
    </lineage>
</organism>
<dbReference type="InterPro" id="IPR023346">
    <property type="entry name" value="Lysozyme-like_dom_sf"/>
</dbReference>
<evidence type="ECO:0000256" key="4">
    <source>
        <dbReference type="SAM" id="SignalP"/>
    </source>
</evidence>